<dbReference type="InterPro" id="IPR006638">
    <property type="entry name" value="Elp3/MiaA/NifB-like_rSAM"/>
</dbReference>
<evidence type="ECO:0000256" key="2">
    <source>
        <dbReference type="ARBA" id="ARBA00017228"/>
    </source>
</evidence>
<evidence type="ECO:0000256" key="1">
    <source>
        <dbReference type="ARBA" id="ARBA00006100"/>
    </source>
</evidence>
<keyword evidence="9" id="KW-0963">Cytoplasm</keyword>
<dbReference type="InterPro" id="IPR058240">
    <property type="entry name" value="rSAM_sf"/>
</dbReference>
<evidence type="ECO:0000256" key="5">
    <source>
        <dbReference type="ARBA" id="ARBA00022723"/>
    </source>
</evidence>
<keyword evidence="9" id="KW-0004">4Fe-4S</keyword>
<dbReference type="InterPro" id="IPR007197">
    <property type="entry name" value="rSAM"/>
</dbReference>
<evidence type="ECO:0000256" key="9">
    <source>
        <dbReference type="RuleBase" id="RU364116"/>
    </source>
</evidence>
<dbReference type="Proteomes" id="UP001652338">
    <property type="component" value="Unassembled WGS sequence"/>
</dbReference>
<gene>
    <name evidence="11" type="primary">hemW</name>
    <name evidence="11" type="ORF">OCV47_01935</name>
</gene>
<dbReference type="SMART" id="SM00729">
    <property type="entry name" value="Elp3"/>
    <property type="match status" value="1"/>
</dbReference>
<dbReference type="InterPro" id="IPR010723">
    <property type="entry name" value="HemN_C"/>
</dbReference>
<dbReference type="SUPFAM" id="SSF102114">
    <property type="entry name" value="Radical SAM enzymes"/>
    <property type="match status" value="1"/>
</dbReference>
<dbReference type="InterPro" id="IPR034505">
    <property type="entry name" value="Coproporphyrinogen-III_oxidase"/>
</dbReference>
<evidence type="ECO:0000259" key="10">
    <source>
        <dbReference type="PROSITE" id="PS51918"/>
    </source>
</evidence>
<comment type="subcellular location">
    <subcellularLocation>
        <location evidence="9">Cytoplasm</location>
    </subcellularLocation>
</comment>
<dbReference type="Pfam" id="PF04055">
    <property type="entry name" value="Radical_SAM"/>
    <property type="match status" value="1"/>
</dbReference>
<protein>
    <recommendedName>
        <fullName evidence="2 9">Heme chaperone HemW</fullName>
    </recommendedName>
</protein>
<dbReference type="PANTHER" id="PTHR13932">
    <property type="entry name" value="COPROPORPHYRINIGEN III OXIDASE"/>
    <property type="match status" value="1"/>
</dbReference>
<comment type="function">
    <text evidence="9">Probably acts as a heme chaperone, transferring heme to an unknown acceptor. Binds one molecule of heme per monomer, possibly covalently. Binds 1 [4Fe-4S] cluster. The cluster is coordinated with 3 cysteines and an exchangeable S-adenosyl-L-methionine.</text>
</comment>
<dbReference type="SFLD" id="SFLDS00029">
    <property type="entry name" value="Radical_SAM"/>
    <property type="match status" value="1"/>
</dbReference>
<evidence type="ECO:0000256" key="3">
    <source>
        <dbReference type="ARBA" id="ARBA00022617"/>
    </source>
</evidence>
<dbReference type="PROSITE" id="PS51918">
    <property type="entry name" value="RADICAL_SAM"/>
    <property type="match status" value="1"/>
</dbReference>
<dbReference type="EMBL" id="JAOQKE010000001">
    <property type="protein sequence ID" value="MCU6724128.1"/>
    <property type="molecule type" value="Genomic_DNA"/>
</dbReference>
<dbReference type="PANTHER" id="PTHR13932:SF5">
    <property type="entry name" value="RADICAL S-ADENOSYL METHIONINE DOMAIN-CONTAINING PROTEIN 1, MITOCHONDRIAL"/>
    <property type="match status" value="1"/>
</dbReference>
<keyword evidence="3 9" id="KW-0349">Heme</keyword>
<dbReference type="SFLD" id="SFLDG01065">
    <property type="entry name" value="anaerobic_coproporphyrinogen-I"/>
    <property type="match status" value="1"/>
</dbReference>
<keyword evidence="5 9" id="KW-0479">Metal-binding</keyword>
<keyword evidence="6 9" id="KW-0408">Iron</keyword>
<accession>A0ABT2SJ81</accession>
<keyword evidence="4 9" id="KW-0949">S-adenosyl-L-methionine</keyword>
<dbReference type="RefSeq" id="WP_262653370.1">
    <property type="nucleotide sequence ID" value="NZ_JAOQKE010000001.1"/>
</dbReference>
<dbReference type="CDD" id="cd01335">
    <property type="entry name" value="Radical_SAM"/>
    <property type="match status" value="1"/>
</dbReference>
<evidence type="ECO:0000256" key="6">
    <source>
        <dbReference type="ARBA" id="ARBA00023004"/>
    </source>
</evidence>
<dbReference type="Gene3D" id="3.20.20.70">
    <property type="entry name" value="Aldolase class I"/>
    <property type="match status" value="1"/>
</dbReference>
<reference evidence="11 12" key="1">
    <citation type="journal article" date="2021" name="ISME Commun">
        <title>Automated analysis of genomic sequences facilitates high-throughput and comprehensive description of bacteria.</title>
        <authorList>
            <person name="Hitch T.C.A."/>
        </authorList>
    </citation>
    <scope>NUCLEOTIDE SEQUENCE [LARGE SCALE GENOMIC DNA]</scope>
    <source>
        <strain evidence="11 12">Sanger_29</strain>
    </source>
</reference>
<keyword evidence="7 9" id="KW-0411">Iron-sulfur</keyword>
<dbReference type="InterPro" id="IPR013785">
    <property type="entry name" value="Aldolase_TIM"/>
</dbReference>
<dbReference type="SFLD" id="SFLDF00562">
    <property type="entry name" value="HemN-like__clustered_with_heat"/>
    <property type="match status" value="1"/>
</dbReference>
<proteinExistence type="inferred from homology"/>
<evidence type="ECO:0000256" key="7">
    <source>
        <dbReference type="ARBA" id="ARBA00023014"/>
    </source>
</evidence>
<evidence type="ECO:0000313" key="12">
    <source>
        <dbReference type="Proteomes" id="UP001652338"/>
    </source>
</evidence>
<evidence type="ECO:0000256" key="8">
    <source>
        <dbReference type="ARBA" id="ARBA00023186"/>
    </source>
</evidence>
<dbReference type="Pfam" id="PF06969">
    <property type="entry name" value="HemN_C"/>
    <property type="match status" value="1"/>
</dbReference>
<dbReference type="SFLD" id="SFLDF00288">
    <property type="entry name" value="HemN-like__clustered_with_nucl"/>
    <property type="match status" value="1"/>
</dbReference>
<sequence length="387" mass="44335">MQKELELYLHIPFCVRKCRYCDFLSFAKDEEVQNAYVQALCEEIKGWDGFENRPISTIFIGGGTPTILPARKISRILETIQEKRDQGFPAPKEITIECNPGTVDEADLQTFLSSGINRISFGLQSADNRELETLGRIHSWEEFLESYRLARKAGFENINVDLMSALPGQTPAGWRRTLEKVLALQPEHISAYSLIIEEETPFYQIYGEADRCRREDEPQSLLPSEEEEREMYEDTGRILAAHGYHRYEISNYAKGGKECRHNCGYWTGIEYKGFGLGASSLLQKRRYRNTESLESYLDGAWQPEMVEALTRENEMEETVILGLRMMEGVSGEKFYQKYGKHLADIYGETIRKYVKMGLMEADKQGIRLTESGISVSNAILSDFLISE</sequence>
<comment type="caution">
    <text evidence="11">The sequence shown here is derived from an EMBL/GenBank/DDBJ whole genome shotgun (WGS) entry which is preliminary data.</text>
</comment>
<evidence type="ECO:0000313" key="11">
    <source>
        <dbReference type="EMBL" id="MCU6724128.1"/>
    </source>
</evidence>
<keyword evidence="8 9" id="KW-0143">Chaperone</keyword>
<dbReference type="NCBIfam" id="TIGR00539">
    <property type="entry name" value="hemN_rel"/>
    <property type="match status" value="1"/>
</dbReference>
<organism evidence="11 12">
    <name type="scientific">Muricoprocola aceti</name>
    <dbReference type="NCBI Taxonomy" id="2981772"/>
    <lineage>
        <taxon>Bacteria</taxon>
        <taxon>Bacillati</taxon>
        <taxon>Bacillota</taxon>
        <taxon>Clostridia</taxon>
        <taxon>Lachnospirales</taxon>
        <taxon>Lachnospiraceae</taxon>
        <taxon>Muricoprocola</taxon>
    </lineage>
</organism>
<feature type="domain" description="Radical SAM core" evidence="10">
    <location>
        <begin position="1"/>
        <end position="234"/>
    </location>
</feature>
<dbReference type="SFLD" id="SFLDG01082">
    <property type="entry name" value="B12-binding_domain_containing"/>
    <property type="match status" value="1"/>
</dbReference>
<dbReference type="InterPro" id="IPR004559">
    <property type="entry name" value="HemW-like"/>
</dbReference>
<name>A0ABT2SJ81_9FIRM</name>
<comment type="similarity">
    <text evidence="1">Belongs to the anaerobic coproporphyrinogen-III oxidase family. HemW subfamily.</text>
</comment>
<evidence type="ECO:0000256" key="4">
    <source>
        <dbReference type="ARBA" id="ARBA00022691"/>
    </source>
</evidence>
<keyword evidence="12" id="KW-1185">Reference proteome</keyword>